<keyword evidence="2" id="KW-1185">Reference proteome</keyword>
<organism evidence="1 2">
    <name type="scientific">Gigaspora margarita</name>
    <dbReference type="NCBI Taxonomy" id="4874"/>
    <lineage>
        <taxon>Eukaryota</taxon>
        <taxon>Fungi</taxon>
        <taxon>Fungi incertae sedis</taxon>
        <taxon>Mucoromycota</taxon>
        <taxon>Glomeromycotina</taxon>
        <taxon>Glomeromycetes</taxon>
        <taxon>Diversisporales</taxon>
        <taxon>Gigasporaceae</taxon>
        <taxon>Gigaspora</taxon>
    </lineage>
</organism>
<evidence type="ECO:0000313" key="1">
    <source>
        <dbReference type="EMBL" id="CAG8832701.1"/>
    </source>
</evidence>
<gene>
    <name evidence="1" type="ORF">GMARGA_LOCUS31186</name>
</gene>
<comment type="caution">
    <text evidence="1">The sequence shown here is derived from an EMBL/GenBank/DDBJ whole genome shotgun (WGS) entry which is preliminary data.</text>
</comment>
<dbReference type="EMBL" id="CAJVQB010045876">
    <property type="protein sequence ID" value="CAG8832701.1"/>
    <property type="molecule type" value="Genomic_DNA"/>
</dbReference>
<dbReference type="Proteomes" id="UP000789901">
    <property type="component" value="Unassembled WGS sequence"/>
</dbReference>
<feature type="non-terminal residue" evidence="1">
    <location>
        <position position="108"/>
    </location>
</feature>
<sequence length="108" mass="12263">TQLKSNSLSVLHPLLSFTDIPIDNLPIHPTTQSTHSNQLYQLWQNICKSLYGKRRHTNLAARVAPEEKDLCYRSRDQGKGGYKASKAWLTDLSGLTELVVWNSEKKDP</sequence>
<reference evidence="1 2" key="1">
    <citation type="submission" date="2021-06" db="EMBL/GenBank/DDBJ databases">
        <authorList>
            <person name="Kallberg Y."/>
            <person name="Tangrot J."/>
            <person name="Rosling A."/>
        </authorList>
    </citation>
    <scope>NUCLEOTIDE SEQUENCE [LARGE SCALE GENOMIC DNA]</scope>
    <source>
        <strain evidence="1 2">120-4 pot B 10/14</strain>
    </source>
</reference>
<evidence type="ECO:0000313" key="2">
    <source>
        <dbReference type="Proteomes" id="UP000789901"/>
    </source>
</evidence>
<proteinExistence type="predicted"/>
<protein>
    <submittedName>
        <fullName evidence="1">39741_t:CDS:1</fullName>
    </submittedName>
</protein>
<accession>A0ABN7WII0</accession>
<name>A0ABN7WII0_GIGMA</name>
<feature type="non-terminal residue" evidence="1">
    <location>
        <position position="1"/>
    </location>
</feature>